<reference evidence="2 3" key="1">
    <citation type="submission" date="2013-11" db="EMBL/GenBank/DDBJ databases">
        <title>Opisthorchis viverrini - life in the bile duct.</title>
        <authorList>
            <person name="Young N.D."/>
            <person name="Nagarajan N."/>
            <person name="Lin S.J."/>
            <person name="Korhonen P.K."/>
            <person name="Jex A.R."/>
            <person name="Hall R.S."/>
            <person name="Safavi-Hemami H."/>
            <person name="Kaewkong W."/>
            <person name="Bertrand D."/>
            <person name="Gao S."/>
            <person name="Seet Q."/>
            <person name="Wongkham S."/>
            <person name="Teh B.T."/>
            <person name="Wongkham C."/>
            <person name="Intapan P.M."/>
            <person name="Maleewong W."/>
            <person name="Yang X."/>
            <person name="Hu M."/>
            <person name="Wang Z."/>
            <person name="Hofmann A."/>
            <person name="Sternberg P.W."/>
            <person name="Tan P."/>
            <person name="Wang J."/>
            <person name="Gasser R.B."/>
        </authorList>
    </citation>
    <scope>NUCLEOTIDE SEQUENCE [LARGE SCALE GENOMIC DNA]</scope>
</reference>
<dbReference type="InterPro" id="IPR050754">
    <property type="entry name" value="FKBP4/5/8-like"/>
</dbReference>
<dbReference type="InterPro" id="IPR011990">
    <property type="entry name" value="TPR-like_helical_dom_sf"/>
</dbReference>
<proteinExistence type="predicted"/>
<dbReference type="EMBL" id="KL596677">
    <property type="protein sequence ID" value="KER29521.1"/>
    <property type="molecule type" value="Genomic_DNA"/>
</dbReference>
<dbReference type="RefSeq" id="XP_009166762.1">
    <property type="nucleotide sequence ID" value="XM_009168498.1"/>
</dbReference>
<dbReference type="CTD" id="20327525"/>
<dbReference type="GeneID" id="20327525"/>
<dbReference type="InterPro" id="IPR019734">
    <property type="entry name" value="TPR_rpt"/>
</dbReference>
<gene>
    <name evidence="2" type="ORF">T265_13358</name>
</gene>
<evidence type="ECO:0000313" key="3">
    <source>
        <dbReference type="Proteomes" id="UP000054324"/>
    </source>
</evidence>
<evidence type="ECO:0000256" key="1">
    <source>
        <dbReference type="SAM" id="MobiDB-lite"/>
    </source>
</evidence>
<accession>A0A074ZQV8</accession>
<dbReference type="SMART" id="SM00028">
    <property type="entry name" value="TPR"/>
    <property type="match status" value="3"/>
</dbReference>
<feature type="compositionally biased region" description="Basic and acidic residues" evidence="1">
    <location>
        <begin position="449"/>
        <end position="458"/>
    </location>
</feature>
<feature type="compositionally biased region" description="Acidic residues" evidence="1">
    <location>
        <begin position="471"/>
        <end position="483"/>
    </location>
</feature>
<dbReference type="SUPFAM" id="SSF48452">
    <property type="entry name" value="TPR-like"/>
    <property type="match status" value="1"/>
</dbReference>
<dbReference type="STRING" id="6198.A0A074ZQV8"/>
<name>A0A074ZQV8_OPIVI</name>
<evidence type="ECO:0000313" key="2">
    <source>
        <dbReference type="EMBL" id="KER29521.1"/>
    </source>
</evidence>
<protein>
    <submittedName>
        <fullName evidence="2">Uncharacterized protein</fullName>
    </submittedName>
</protein>
<keyword evidence="3" id="KW-1185">Reference proteome</keyword>
<dbReference type="OrthoDB" id="433738at2759"/>
<dbReference type="AlphaFoldDB" id="A0A074ZQV8"/>
<dbReference type="Proteomes" id="UP000054324">
    <property type="component" value="Unassembled WGS sequence"/>
</dbReference>
<dbReference type="PANTHER" id="PTHR46512">
    <property type="entry name" value="PEPTIDYLPROLYL ISOMERASE"/>
    <property type="match status" value="1"/>
</dbReference>
<dbReference type="KEGG" id="ovi:T265_13358"/>
<organism evidence="2 3">
    <name type="scientific">Opisthorchis viverrini</name>
    <name type="common">Southeast Asian liver fluke</name>
    <dbReference type="NCBI Taxonomy" id="6198"/>
    <lineage>
        <taxon>Eukaryota</taxon>
        <taxon>Metazoa</taxon>
        <taxon>Spiralia</taxon>
        <taxon>Lophotrochozoa</taxon>
        <taxon>Platyhelminthes</taxon>
        <taxon>Trematoda</taxon>
        <taxon>Digenea</taxon>
        <taxon>Opisthorchiida</taxon>
        <taxon>Opisthorchiata</taxon>
        <taxon>Opisthorchiidae</taxon>
        <taxon>Opisthorchis</taxon>
    </lineage>
</organism>
<dbReference type="Gene3D" id="1.25.40.10">
    <property type="entry name" value="Tetratricopeptide repeat domain"/>
    <property type="match status" value="1"/>
</dbReference>
<feature type="region of interest" description="Disordered" evidence="1">
    <location>
        <begin position="449"/>
        <end position="483"/>
    </location>
</feature>
<sequence length="483" mass="53880">MATIPLTLTSPTSSKNARSIPFGHGALSSWRIDVSHLISVIDCELVPIFHSGLLGSSKGAEAYQLNCSSKCSAHRSRRRRRNTDHCKGFTSCNHCTRDLQCSMTHFSKTVISPGTGRLPCEHDRIIAEVSFSINNVPRSDRQTIVFDCGHSEDFGVVKLLDTIVETMQLNERCVAHSSTMSGLTSFERSTLNLSESEDLDMELTVHLQDIQKLKKFWQMSESEKLDVAKVMKNRGNKLIQASQYVRALRAYKHGIGFLQGSVSVLKPNDDQNEVASTVTPTPEARQLLSLCFANAALCLLRSVASVGQNEANSESMRQIIHKCIAYCQSAIDLDPTYMKSWFRLAKAHAALGEFDAAVKAGERCLREAQTDPPDPFAIELNKLLQRWRGSAFKAMEEERAAVRKAVLQKYRYADYESDDEDEIEKLPISVWSNSLAANMMSLHEELEAFGEKMPEPKASRSGRSGHRLETIVDDDISDDAEKD</sequence>